<evidence type="ECO:0000256" key="6">
    <source>
        <dbReference type="ARBA" id="ARBA00022801"/>
    </source>
</evidence>
<keyword evidence="2" id="KW-0808">Transferase</keyword>
<accession>A0AA39M406</accession>
<evidence type="ECO:0000256" key="7">
    <source>
        <dbReference type="ARBA" id="ARBA00022918"/>
    </source>
</evidence>
<evidence type="ECO:0000313" key="11">
    <source>
        <dbReference type="EMBL" id="KAK0419765.1"/>
    </source>
</evidence>
<comment type="caution">
    <text evidence="11">The sequence shown here is derived from an EMBL/GenBank/DDBJ whole genome shotgun (WGS) entry which is preliminary data.</text>
</comment>
<dbReference type="Gene3D" id="3.30.70.270">
    <property type="match status" value="1"/>
</dbReference>
<evidence type="ECO:0000256" key="4">
    <source>
        <dbReference type="ARBA" id="ARBA00022722"/>
    </source>
</evidence>
<organism evidence="11 12">
    <name type="scientific">Steinernema hermaphroditum</name>
    <dbReference type="NCBI Taxonomy" id="289476"/>
    <lineage>
        <taxon>Eukaryota</taxon>
        <taxon>Metazoa</taxon>
        <taxon>Ecdysozoa</taxon>
        <taxon>Nematoda</taxon>
        <taxon>Chromadorea</taxon>
        <taxon>Rhabditida</taxon>
        <taxon>Tylenchina</taxon>
        <taxon>Panagrolaimomorpha</taxon>
        <taxon>Strongyloidoidea</taxon>
        <taxon>Steinernematidae</taxon>
        <taxon>Steinernema</taxon>
    </lineage>
</organism>
<dbReference type="PANTHER" id="PTHR24559">
    <property type="entry name" value="TRANSPOSON TY3-I GAG-POL POLYPROTEIN"/>
    <property type="match status" value="1"/>
</dbReference>
<feature type="compositionally biased region" description="Low complexity" evidence="9">
    <location>
        <begin position="198"/>
        <end position="207"/>
    </location>
</feature>
<feature type="compositionally biased region" description="Basic and acidic residues" evidence="9">
    <location>
        <begin position="392"/>
        <end position="401"/>
    </location>
</feature>
<reference evidence="11" key="1">
    <citation type="submission" date="2023-06" db="EMBL/GenBank/DDBJ databases">
        <title>Genomic analysis of the entomopathogenic nematode Steinernema hermaphroditum.</title>
        <authorList>
            <person name="Schwarz E.M."/>
            <person name="Heppert J.K."/>
            <person name="Baniya A."/>
            <person name="Schwartz H.T."/>
            <person name="Tan C.-H."/>
            <person name="Antoshechkin I."/>
            <person name="Sternberg P.W."/>
            <person name="Goodrich-Blair H."/>
            <person name="Dillman A.R."/>
        </authorList>
    </citation>
    <scope>NUCLEOTIDE SEQUENCE</scope>
    <source>
        <strain evidence="11">PS9179</strain>
        <tissue evidence="11">Whole animal</tissue>
    </source>
</reference>
<feature type="coiled-coil region" evidence="8">
    <location>
        <begin position="288"/>
        <end position="315"/>
    </location>
</feature>
<dbReference type="GO" id="GO:0006508">
    <property type="term" value="P:proteolysis"/>
    <property type="evidence" value="ECO:0007669"/>
    <property type="project" value="UniProtKB-KW"/>
</dbReference>
<dbReference type="InterPro" id="IPR000477">
    <property type="entry name" value="RT_dom"/>
</dbReference>
<keyword evidence="3" id="KW-0548">Nucleotidyltransferase</keyword>
<dbReference type="InterPro" id="IPR043502">
    <property type="entry name" value="DNA/RNA_pol_sf"/>
</dbReference>
<keyword evidence="1" id="KW-0645">Protease</keyword>
<dbReference type="AlphaFoldDB" id="A0AA39M406"/>
<dbReference type="GO" id="GO:0008233">
    <property type="term" value="F:peptidase activity"/>
    <property type="evidence" value="ECO:0007669"/>
    <property type="project" value="UniProtKB-KW"/>
</dbReference>
<dbReference type="GO" id="GO:0003964">
    <property type="term" value="F:RNA-directed DNA polymerase activity"/>
    <property type="evidence" value="ECO:0007669"/>
    <property type="project" value="UniProtKB-KW"/>
</dbReference>
<dbReference type="EMBL" id="JAUCMV010000002">
    <property type="protein sequence ID" value="KAK0419765.1"/>
    <property type="molecule type" value="Genomic_DNA"/>
</dbReference>
<dbReference type="FunFam" id="3.10.10.10:FF:000007">
    <property type="entry name" value="Retrovirus-related Pol polyprotein from transposon 17.6-like Protein"/>
    <property type="match status" value="1"/>
</dbReference>
<name>A0AA39M406_9BILA</name>
<dbReference type="SUPFAM" id="SSF56672">
    <property type="entry name" value="DNA/RNA polymerases"/>
    <property type="match status" value="1"/>
</dbReference>
<dbReference type="PROSITE" id="PS50878">
    <property type="entry name" value="RT_POL"/>
    <property type="match status" value="1"/>
</dbReference>
<dbReference type="CDD" id="cd01647">
    <property type="entry name" value="RT_LTR"/>
    <property type="match status" value="1"/>
</dbReference>
<feature type="region of interest" description="Disordered" evidence="9">
    <location>
        <begin position="105"/>
        <end position="222"/>
    </location>
</feature>
<protein>
    <recommendedName>
        <fullName evidence="10">Reverse transcriptase domain-containing protein</fullName>
    </recommendedName>
</protein>
<dbReference type="Proteomes" id="UP001175271">
    <property type="component" value="Unassembled WGS sequence"/>
</dbReference>
<feature type="region of interest" description="Disordered" evidence="9">
    <location>
        <begin position="257"/>
        <end position="281"/>
    </location>
</feature>
<dbReference type="GO" id="GO:0004519">
    <property type="term" value="F:endonuclease activity"/>
    <property type="evidence" value="ECO:0007669"/>
    <property type="project" value="UniProtKB-KW"/>
</dbReference>
<keyword evidence="8" id="KW-0175">Coiled coil</keyword>
<feature type="region of interest" description="Disordered" evidence="9">
    <location>
        <begin position="385"/>
        <end position="411"/>
    </location>
</feature>
<evidence type="ECO:0000256" key="1">
    <source>
        <dbReference type="ARBA" id="ARBA00022670"/>
    </source>
</evidence>
<evidence type="ECO:0000256" key="8">
    <source>
        <dbReference type="SAM" id="Coils"/>
    </source>
</evidence>
<keyword evidence="6" id="KW-0378">Hydrolase</keyword>
<sequence length="845" mass="95971">MTSRGASSIEKKNDHQKLSHLISGDFHHHPLRTCCVSDPNVLNPITTNESGGRNRLRSHRRRNYHQLTKNLHKKPEESLAREETLFSSPLARLELDSDRLRQLRSTRTLQRTPQEPLDLQAQKKPSQRPPSPKPSRNPFAPLRALLRTPERPTQSPPDPPQRTTPQESSPKRAEEGLPSQKNTEKKSPLRPAPPRPTPIIVTPKTTPECVKPSFTPQKEENVRKLIEQADRLEEQHRQLTSAFDRESTFIEDQLLQNGTPKFDEQEPIDITDPSQDSDRAKRLDDRNKRKLTMDLKELKSEMEKLGQVFEKKVSEDAARNLDLYPSFIGSKDDKTFHEFYTEFLRRTSSPPNRIEEETNAEVTSMKKIDDEEERIAASTLKRENRAAATFPGREEPKHHSSAETAVRTDASSTADEKSYRFAIDFRRVNKITAPEVYLPLISDLIDSVGSKIYFSTFDFTSGFWQLPLAEEDVEKTAFITFMGLFEFLRMPFGLCGAPATFQKAMQEMRREITAAAFIYLDDIVIASNTEEEHVKDVDQFLSVVERYGLKLKLEKCQFARAEVKYLGLLYPAMMPSRANQRAKKPLAPKEDLKLRLAIMEHHLATLIIDPGTLTRPSWGPEPRQEKDHGSGRERWLTRRGWISAISEELRKWAENPPLSAARRQELYEELVKTEGSPIVFGRNDREGLHYLHIVPERATAPEPNYEFGYDDEDDDSDDWERLRCLGRAERRRAHPSPAGSGTFTKTIDGSPASTLFTFIVSPLDSPHGIPPCVPTAPTLFTSIVPPVDVSIGAPFDFAPGTLLDFAPGAPVELPRRRSLHVPVHRLRRVLFGGGGELSSQAPGRR</sequence>
<evidence type="ECO:0000313" key="12">
    <source>
        <dbReference type="Proteomes" id="UP001175271"/>
    </source>
</evidence>
<dbReference type="InterPro" id="IPR053134">
    <property type="entry name" value="RNA-dir_DNA_polymerase"/>
</dbReference>
<keyword evidence="12" id="KW-1185">Reference proteome</keyword>
<dbReference type="PANTHER" id="PTHR24559:SF444">
    <property type="entry name" value="REVERSE TRANSCRIPTASE DOMAIN-CONTAINING PROTEIN"/>
    <property type="match status" value="1"/>
</dbReference>
<keyword evidence="7" id="KW-0695">RNA-directed DNA polymerase</keyword>
<evidence type="ECO:0000256" key="3">
    <source>
        <dbReference type="ARBA" id="ARBA00022695"/>
    </source>
</evidence>
<keyword evidence="5" id="KW-0255">Endonuclease</keyword>
<proteinExistence type="predicted"/>
<evidence type="ECO:0000256" key="9">
    <source>
        <dbReference type="SAM" id="MobiDB-lite"/>
    </source>
</evidence>
<keyword evidence="4" id="KW-0540">Nuclease</keyword>
<gene>
    <name evidence="11" type="ORF">QR680_014310</name>
</gene>
<evidence type="ECO:0000256" key="5">
    <source>
        <dbReference type="ARBA" id="ARBA00022759"/>
    </source>
</evidence>
<dbReference type="InterPro" id="IPR043128">
    <property type="entry name" value="Rev_trsase/Diguanyl_cyclase"/>
</dbReference>
<evidence type="ECO:0000259" key="10">
    <source>
        <dbReference type="PROSITE" id="PS50878"/>
    </source>
</evidence>
<evidence type="ECO:0000256" key="2">
    <source>
        <dbReference type="ARBA" id="ARBA00022679"/>
    </source>
</evidence>
<dbReference type="Pfam" id="PF00078">
    <property type="entry name" value="RVT_1"/>
    <property type="match status" value="1"/>
</dbReference>
<feature type="domain" description="Reverse transcriptase" evidence="10">
    <location>
        <begin position="387"/>
        <end position="570"/>
    </location>
</feature>